<evidence type="ECO:0000313" key="5">
    <source>
        <dbReference type="EMBL" id="TEY31045.1"/>
    </source>
</evidence>
<dbReference type="SUPFAM" id="SSF52540">
    <property type="entry name" value="P-loop containing nucleoside triphosphate hydrolases"/>
    <property type="match status" value="1"/>
</dbReference>
<name>A0A4Y8CFS1_9HELO</name>
<dbReference type="InterPro" id="IPR000330">
    <property type="entry name" value="SNF2_N"/>
</dbReference>
<evidence type="ECO:0000256" key="1">
    <source>
        <dbReference type="ARBA" id="ARBA00022741"/>
    </source>
</evidence>
<dbReference type="PANTHER" id="PTHR10799">
    <property type="entry name" value="SNF2/RAD54 HELICASE FAMILY"/>
    <property type="match status" value="1"/>
</dbReference>
<evidence type="ECO:0000256" key="2">
    <source>
        <dbReference type="ARBA" id="ARBA00022840"/>
    </source>
</evidence>
<protein>
    <recommendedName>
        <fullName evidence="4">SNF2 N-terminal domain-containing protein</fullName>
    </recommendedName>
</protein>
<evidence type="ECO:0000256" key="3">
    <source>
        <dbReference type="SAM" id="MobiDB-lite"/>
    </source>
</evidence>
<dbReference type="Pfam" id="PF00176">
    <property type="entry name" value="SNF2-rel_dom"/>
    <property type="match status" value="1"/>
</dbReference>
<sequence>MLISSYASKLSTPLLLDFISYVRYQVFLIKMEDDNLNQSLGSKQTIFSSKLGWFKSHDRPLADEAIVKSSDETSKARTKTLTESGTEGQQVGDELPDVERESDDNRHLSDEDCAAAPWNLLEGIGLLAASEAGERGIATGTALYDLMGLEEILQIIALLELTKRRPVLVIAPALALEPWKEEFHKWHSPVPKICHCHAKELIQQDANDLASFDVVLTSYTHTIKEFNSLESWMLDMEYRRDCLFLDQPSRIIKKAAEDKEDPVL</sequence>
<dbReference type="AlphaFoldDB" id="A0A4Y8CFS1"/>
<feature type="domain" description="SNF2 N-terminal" evidence="4">
    <location>
        <begin position="138"/>
        <end position="231"/>
    </location>
</feature>
<feature type="region of interest" description="Disordered" evidence="3">
    <location>
        <begin position="68"/>
        <end position="106"/>
    </location>
</feature>
<keyword evidence="2" id="KW-0067">ATP-binding</keyword>
<organism evidence="5 6">
    <name type="scientific">Botryotinia calthae</name>
    <dbReference type="NCBI Taxonomy" id="38488"/>
    <lineage>
        <taxon>Eukaryota</taxon>
        <taxon>Fungi</taxon>
        <taxon>Dikarya</taxon>
        <taxon>Ascomycota</taxon>
        <taxon>Pezizomycotina</taxon>
        <taxon>Leotiomycetes</taxon>
        <taxon>Helotiales</taxon>
        <taxon>Sclerotiniaceae</taxon>
        <taxon>Botryotinia</taxon>
    </lineage>
</organism>
<comment type="caution">
    <text evidence="5">The sequence shown here is derived from an EMBL/GenBank/DDBJ whole genome shotgun (WGS) entry which is preliminary data.</text>
</comment>
<reference evidence="5 6" key="1">
    <citation type="submission" date="2017-11" db="EMBL/GenBank/DDBJ databases">
        <title>Comparative genomics of Botrytis spp.</title>
        <authorList>
            <person name="Valero-Jimenez C.A."/>
            <person name="Tapia P."/>
            <person name="Veloso J."/>
            <person name="Silva-Moreno E."/>
            <person name="Staats M."/>
            <person name="Valdes J.H."/>
            <person name="Van Kan J.A.L."/>
        </authorList>
    </citation>
    <scope>NUCLEOTIDE SEQUENCE [LARGE SCALE GENOMIC DNA]</scope>
    <source>
        <strain evidence="5 6">MUCL2830</strain>
    </source>
</reference>
<dbReference type="STRING" id="38488.A0A4Y8CFS1"/>
<gene>
    <name evidence="5" type="ORF">BOTCAL_0825g00040</name>
</gene>
<dbReference type="InterPro" id="IPR038718">
    <property type="entry name" value="SNF2-like_sf"/>
</dbReference>
<dbReference type="OrthoDB" id="448448at2759"/>
<keyword evidence="6" id="KW-1185">Reference proteome</keyword>
<dbReference type="InterPro" id="IPR027417">
    <property type="entry name" value="P-loop_NTPase"/>
</dbReference>
<proteinExistence type="predicted"/>
<accession>A0A4Y8CFS1</accession>
<evidence type="ECO:0000259" key="4">
    <source>
        <dbReference type="Pfam" id="PF00176"/>
    </source>
</evidence>
<keyword evidence="1" id="KW-0547">Nucleotide-binding</keyword>
<dbReference type="Gene3D" id="3.40.50.10810">
    <property type="entry name" value="Tandem AAA-ATPase domain"/>
    <property type="match status" value="1"/>
</dbReference>
<dbReference type="EMBL" id="PHWZ01000821">
    <property type="protein sequence ID" value="TEY31045.1"/>
    <property type="molecule type" value="Genomic_DNA"/>
</dbReference>
<dbReference type="Proteomes" id="UP000297299">
    <property type="component" value="Unassembled WGS sequence"/>
</dbReference>
<feature type="compositionally biased region" description="Basic and acidic residues" evidence="3">
    <location>
        <begin position="97"/>
        <end position="106"/>
    </location>
</feature>
<dbReference type="GO" id="GO:0005524">
    <property type="term" value="F:ATP binding"/>
    <property type="evidence" value="ECO:0007669"/>
    <property type="project" value="InterPro"/>
</dbReference>
<feature type="compositionally biased region" description="Polar residues" evidence="3">
    <location>
        <begin position="79"/>
        <end position="89"/>
    </location>
</feature>
<evidence type="ECO:0000313" key="6">
    <source>
        <dbReference type="Proteomes" id="UP000297299"/>
    </source>
</evidence>